<organism evidence="9 10">
    <name type="scientific">Crateriforma conspicua</name>
    <dbReference type="NCBI Taxonomy" id="2527996"/>
    <lineage>
        <taxon>Bacteria</taxon>
        <taxon>Pseudomonadati</taxon>
        <taxon>Planctomycetota</taxon>
        <taxon>Planctomycetia</taxon>
        <taxon>Planctomycetales</taxon>
        <taxon>Planctomycetaceae</taxon>
        <taxon>Crateriforma</taxon>
    </lineage>
</organism>
<evidence type="ECO:0000256" key="4">
    <source>
        <dbReference type="ARBA" id="ARBA00023136"/>
    </source>
</evidence>
<keyword evidence="10" id="KW-1185">Reference proteome</keyword>
<dbReference type="Gene3D" id="1.20.1600.10">
    <property type="entry name" value="Outer membrane efflux proteins (OEP)"/>
    <property type="match status" value="1"/>
</dbReference>
<dbReference type="InterPro" id="IPR051906">
    <property type="entry name" value="TolC-like"/>
</dbReference>
<evidence type="ECO:0000256" key="2">
    <source>
        <dbReference type="ARBA" id="ARBA00022452"/>
    </source>
</evidence>
<dbReference type="AlphaFoldDB" id="A0A5C5Y327"/>
<proteinExistence type="predicted"/>
<evidence type="ECO:0000256" key="8">
    <source>
        <dbReference type="SAM" id="SignalP"/>
    </source>
</evidence>
<sequence length="593" mass="66018" precursor="true">MLSSRPINRIAMALIFALTPTALTIGQESPPLDSDASFARMMMLIASGDDEATDSGSGDEADEAKADVRDGSASEDRSAGAQNDTPEFTPIEIFDPQVTQATTLTIADVVASLYRHYPKVMEARQEPAVARGELVAAYGAYDTKLQGYSLNEAMGFYENYRHGIGVVRQSWWGTYLSAGYRIGRGSFQPWYKERETNRGGEFKLGLGQPLLRGFAIDPQRVAVFQASIETFAAEPKILQALLNASRDAANSYWEWVTAGAILQAQQELLTLAETRGEQFKILVEAGKFAEIDLILNEQLIAERRGKVLESQRKFQASAFKLALYLRNDLGNPLIPPAQWVPRQFPAVTAPPQESFNDQLSAALARRPEPQLYQYQIRQVELDRRLACNDRLPRLDLIGEISQDMGEAATSSRDKGDFQLVIGVEGEVPLQRRKALGKIQSTTAKIRQLTEKLRLQRDQIATEIQIARNALELSSRVVDQAEVSLEAAIESLDRYSFAFERGKVDLIYLNLLETKANETEIKLIEAQRDWFDALADYQVALGLDPLDQAMNVAALPPSDLPKAGRTLLHEQQPDDVIDPEEFESDWKKHTAPAE</sequence>
<reference evidence="9 10" key="1">
    <citation type="submission" date="2019-02" db="EMBL/GenBank/DDBJ databases">
        <title>Deep-cultivation of Planctomycetes and their phenomic and genomic characterization uncovers novel biology.</title>
        <authorList>
            <person name="Wiegand S."/>
            <person name="Jogler M."/>
            <person name="Boedeker C."/>
            <person name="Pinto D."/>
            <person name="Vollmers J."/>
            <person name="Rivas-Marin E."/>
            <person name="Kohn T."/>
            <person name="Peeters S.H."/>
            <person name="Heuer A."/>
            <person name="Rast P."/>
            <person name="Oberbeckmann S."/>
            <person name="Bunk B."/>
            <person name="Jeske O."/>
            <person name="Meyerdierks A."/>
            <person name="Storesund J.E."/>
            <person name="Kallscheuer N."/>
            <person name="Luecker S."/>
            <person name="Lage O.M."/>
            <person name="Pohl T."/>
            <person name="Merkel B.J."/>
            <person name="Hornburger P."/>
            <person name="Mueller R.-W."/>
            <person name="Bruemmer F."/>
            <person name="Labrenz M."/>
            <person name="Spormann A.M."/>
            <person name="Op Den Camp H."/>
            <person name="Overmann J."/>
            <person name="Amann R."/>
            <person name="Jetten M.S.M."/>
            <person name="Mascher T."/>
            <person name="Medema M.H."/>
            <person name="Devos D.P."/>
            <person name="Kaster A.-K."/>
            <person name="Ovreas L."/>
            <person name="Rohde M."/>
            <person name="Galperin M.Y."/>
            <person name="Jogler C."/>
        </authorList>
    </citation>
    <scope>NUCLEOTIDE SEQUENCE [LARGE SCALE GENOMIC DNA]</scope>
    <source>
        <strain evidence="9 10">Pan14r</strain>
    </source>
</reference>
<dbReference type="RefSeq" id="WP_197203412.1">
    <property type="nucleotide sequence ID" value="NZ_SJPL01000001.1"/>
</dbReference>
<comment type="caution">
    <text evidence="9">The sequence shown here is derived from an EMBL/GenBank/DDBJ whole genome shotgun (WGS) entry which is preliminary data.</text>
</comment>
<dbReference type="PANTHER" id="PTHR30026">
    <property type="entry name" value="OUTER MEMBRANE PROTEIN TOLC"/>
    <property type="match status" value="1"/>
</dbReference>
<evidence type="ECO:0000256" key="6">
    <source>
        <dbReference type="SAM" id="Coils"/>
    </source>
</evidence>
<comment type="subcellular location">
    <subcellularLocation>
        <location evidence="1">Cell outer membrane</location>
    </subcellularLocation>
</comment>
<keyword evidence="6" id="KW-0175">Coiled coil</keyword>
<feature type="region of interest" description="Disordered" evidence="7">
    <location>
        <begin position="49"/>
        <end position="88"/>
    </location>
</feature>
<gene>
    <name evidence="9" type="ORF">Pan14r_13870</name>
</gene>
<feature type="signal peptide" evidence="8">
    <location>
        <begin position="1"/>
        <end position="24"/>
    </location>
</feature>
<dbReference type="GO" id="GO:0015288">
    <property type="term" value="F:porin activity"/>
    <property type="evidence" value="ECO:0007669"/>
    <property type="project" value="TreeGrafter"/>
</dbReference>
<evidence type="ECO:0000256" key="1">
    <source>
        <dbReference type="ARBA" id="ARBA00004442"/>
    </source>
</evidence>
<dbReference type="GO" id="GO:0009279">
    <property type="term" value="C:cell outer membrane"/>
    <property type="evidence" value="ECO:0007669"/>
    <property type="project" value="UniProtKB-SubCell"/>
</dbReference>
<keyword evidence="2" id="KW-1134">Transmembrane beta strand</keyword>
<dbReference type="SUPFAM" id="SSF56954">
    <property type="entry name" value="Outer membrane efflux proteins (OEP)"/>
    <property type="match status" value="1"/>
</dbReference>
<evidence type="ECO:0000256" key="5">
    <source>
        <dbReference type="ARBA" id="ARBA00023237"/>
    </source>
</evidence>
<feature type="region of interest" description="Disordered" evidence="7">
    <location>
        <begin position="560"/>
        <end position="593"/>
    </location>
</feature>
<dbReference type="GO" id="GO:1990281">
    <property type="term" value="C:efflux pump complex"/>
    <property type="evidence" value="ECO:0007669"/>
    <property type="project" value="TreeGrafter"/>
</dbReference>
<evidence type="ECO:0000256" key="3">
    <source>
        <dbReference type="ARBA" id="ARBA00022692"/>
    </source>
</evidence>
<keyword evidence="3" id="KW-0812">Transmembrane</keyword>
<evidence type="ECO:0000313" key="10">
    <source>
        <dbReference type="Proteomes" id="UP000317238"/>
    </source>
</evidence>
<evidence type="ECO:0000313" key="9">
    <source>
        <dbReference type="EMBL" id="TWT69103.1"/>
    </source>
</evidence>
<keyword evidence="5" id="KW-0998">Cell outer membrane</keyword>
<dbReference type="Proteomes" id="UP000317238">
    <property type="component" value="Unassembled WGS sequence"/>
</dbReference>
<dbReference type="GO" id="GO:0015562">
    <property type="term" value="F:efflux transmembrane transporter activity"/>
    <property type="evidence" value="ECO:0007669"/>
    <property type="project" value="InterPro"/>
</dbReference>
<accession>A0A5C5Y327</accession>
<dbReference type="EMBL" id="SJPL01000001">
    <property type="protein sequence ID" value="TWT69103.1"/>
    <property type="molecule type" value="Genomic_DNA"/>
</dbReference>
<name>A0A5C5Y327_9PLAN</name>
<feature type="compositionally biased region" description="Acidic residues" evidence="7">
    <location>
        <begin position="572"/>
        <end position="582"/>
    </location>
</feature>
<evidence type="ECO:0000256" key="7">
    <source>
        <dbReference type="SAM" id="MobiDB-lite"/>
    </source>
</evidence>
<feature type="compositionally biased region" description="Basic and acidic residues" evidence="7">
    <location>
        <begin position="63"/>
        <end position="78"/>
    </location>
</feature>
<keyword evidence="8" id="KW-0732">Signal</keyword>
<keyword evidence="4" id="KW-0472">Membrane</keyword>
<feature type="chain" id="PRO_5022728039" evidence="8">
    <location>
        <begin position="25"/>
        <end position="593"/>
    </location>
</feature>
<feature type="coiled-coil region" evidence="6">
    <location>
        <begin position="431"/>
        <end position="458"/>
    </location>
</feature>
<feature type="compositionally biased region" description="Acidic residues" evidence="7">
    <location>
        <begin position="49"/>
        <end position="62"/>
    </location>
</feature>
<protein>
    <submittedName>
        <fullName evidence="9">Outer membrane efflux protein</fullName>
    </submittedName>
</protein>
<dbReference type="PANTHER" id="PTHR30026:SF21">
    <property type="entry name" value="SLR1270 PROTEIN"/>
    <property type="match status" value="1"/>
</dbReference>